<evidence type="ECO:0000256" key="2">
    <source>
        <dbReference type="SAM" id="SignalP"/>
    </source>
</evidence>
<feature type="signal peptide" evidence="2">
    <location>
        <begin position="1"/>
        <end position="24"/>
    </location>
</feature>
<keyword evidence="4" id="KW-1185">Reference proteome</keyword>
<comment type="caution">
    <text evidence="3">The sequence shown here is derived from an EMBL/GenBank/DDBJ whole genome shotgun (WGS) entry which is preliminary data.</text>
</comment>
<protein>
    <submittedName>
        <fullName evidence="3">Uncharacterized protein DUF4353</fullName>
    </submittedName>
</protein>
<dbReference type="InterPro" id="IPR025584">
    <property type="entry name" value="Cthe_2159"/>
</dbReference>
<evidence type="ECO:0000256" key="1">
    <source>
        <dbReference type="SAM" id="MobiDB-lite"/>
    </source>
</evidence>
<dbReference type="EMBL" id="SLWV01000026">
    <property type="protein sequence ID" value="TCO70391.1"/>
    <property type="molecule type" value="Genomic_DNA"/>
</dbReference>
<dbReference type="Proteomes" id="UP000294919">
    <property type="component" value="Unassembled WGS sequence"/>
</dbReference>
<feature type="region of interest" description="Disordered" evidence="1">
    <location>
        <begin position="297"/>
        <end position="329"/>
    </location>
</feature>
<dbReference type="PROSITE" id="PS51257">
    <property type="entry name" value="PROKAR_LIPOPROTEIN"/>
    <property type="match status" value="1"/>
</dbReference>
<feature type="chain" id="PRO_5039138311" evidence="2">
    <location>
        <begin position="25"/>
        <end position="636"/>
    </location>
</feature>
<organism evidence="3 4">
    <name type="scientific">Marinisporobacter balticus</name>
    <dbReference type="NCBI Taxonomy" id="2018667"/>
    <lineage>
        <taxon>Bacteria</taxon>
        <taxon>Bacillati</taxon>
        <taxon>Bacillota</taxon>
        <taxon>Clostridia</taxon>
        <taxon>Peptostreptococcales</taxon>
        <taxon>Thermotaleaceae</taxon>
        <taxon>Marinisporobacter</taxon>
    </lineage>
</organism>
<evidence type="ECO:0000313" key="3">
    <source>
        <dbReference type="EMBL" id="TCO70391.1"/>
    </source>
</evidence>
<dbReference type="AlphaFoldDB" id="A0A4R2KAA2"/>
<evidence type="ECO:0000313" key="4">
    <source>
        <dbReference type="Proteomes" id="UP000294919"/>
    </source>
</evidence>
<sequence>MKFKKIITILLCIAIIVGCFTGCAGNLVSANGNNLSDTSSSQTKDNTNASVTITDTSKMFSNRDKEIGYDEEKCVIITLNDDNIQSSGRVKINDTTVTITDEGTYLLKGSLTNGQIIVDAEKTDKIQLVLDSVSIGNTYSAPIYVKQADKVFITLASGTMNTLCTNGEFTKIDDNHIDAVIYSKDDLTLNGKGELSISTEYGNGITSKNDLVITSGKYEIKISEHGLEGNDSVRIANGSFEITSGQDGIHSENSDDPSLGFIYIADGSFNITSETDGIDGAISIQVDAGDFNIITGGGSGNASTESKGEFPPDLGKQDKQSETNDTPSEKAIKANGNIIVNNGTFNVNSSDDSIHANSDIIINGATFELSSGNDGIHADSNVTINSGNINILKSYEGVEGQSIDIVGGKITLVASDDGFNAAGGNEDTFATDENAYIKISGGIIKINARGDGVDSNGHLYVTGGETYVSGPTNNGNGAIDYNGTADISGGIFIAVGSSGMAQNFGNESTQGSILVNTQSMQNGAITLKDSSGKELVNYTPEKEYNCVVISSPDIKKGETYTIVMGSDSQTIEMTNLIYGSGGGMGGGRPKRPDGENRGHRPTGDRSERPGGEINGERPQPPTLGAFPQEGNLAKKQ</sequence>
<proteinExistence type="predicted"/>
<dbReference type="OrthoDB" id="9812829at2"/>
<dbReference type="Pfam" id="PF14262">
    <property type="entry name" value="Cthe_2159"/>
    <property type="match status" value="1"/>
</dbReference>
<gene>
    <name evidence="3" type="ORF">EV214_12610</name>
</gene>
<reference evidence="3 4" key="1">
    <citation type="submission" date="2019-03" db="EMBL/GenBank/DDBJ databases">
        <title>Genomic Encyclopedia of Type Strains, Phase IV (KMG-IV): sequencing the most valuable type-strain genomes for metagenomic binning, comparative biology and taxonomic classification.</title>
        <authorList>
            <person name="Goeker M."/>
        </authorList>
    </citation>
    <scope>NUCLEOTIDE SEQUENCE [LARGE SCALE GENOMIC DNA]</scope>
    <source>
        <strain evidence="3 4">DSM 102940</strain>
    </source>
</reference>
<keyword evidence="2" id="KW-0732">Signal</keyword>
<accession>A0A4R2KAA2</accession>
<name>A0A4R2KAA2_9FIRM</name>
<feature type="region of interest" description="Disordered" evidence="1">
    <location>
        <begin position="578"/>
        <end position="636"/>
    </location>
</feature>
<feature type="compositionally biased region" description="Basic and acidic residues" evidence="1">
    <location>
        <begin position="590"/>
        <end position="610"/>
    </location>
</feature>
<feature type="compositionally biased region" description="Basic and acidic residues" evidence="1">
    <location>
        <begin position="306"/>
        <end position="329"/>
    </location>
</feature>